<organism evidence="2 3">
    <name type="scientific">Bifidobacterium pseudolongum subsp. pseudolongum</name>
    <dbReference type="NCBI Taxonomy" id="31954"/>
    <lineage>
        <taxon>Bacteria</taxon>
        <taxon>Bacillati</taxon>
        <taxon>Actinomycetota</taxon>
        <taxon>Actinomycetes</taxon>
        <taxon>Bifidobacteriales</taxon>
        <taxon>Bifidobacteriaceae</taxon>
        <taxon>Bifidobacterium</taxon>
    </lineage>
</organism>
<feature type="transmembrane region" description="Helical" evidence="1">
    <location>
        <begin position="26"/>
        <end position="44"/>
    </location>
</feature>
<dbReference type="AlphaFoldDB" id="A0A4Q5A5Y9"/>
<comment type="caution">
    <text evidence="2">The sequence shown here is derived from an EMBL/GenBank/DDBJ whole genome shotgun (WGS) entry which is preliminary data.</text>
</comment>
<accession>A0A4Q5A5Y9</accession>
<name>A0A4Q5A5Y9_9BIFI</name>
<dbReference type="Proteomes" id="UP000294221">
    <property type="component" value="Unassembled WGS sequence"/>
</dbReference>
<evidence type="ECO:0000313" key="2">
    <source>
        <dbReference type="EMBL" id="RYQ18529.1"/>
    </source>
</evidence>
<dbReference type="RefSeq" id="WP_130013661.1">
    <property type="nucleotide sequence ID" value="NZ_RYUN01000016.1"/>
</dbReference>
<dbReference type="EMBL" id="RYUN01000016">
    <property type="protein sequence ID" value="RYQ18529.1"/>
    <property type="molecule type" value="Genomic_DNA"/>
</dbReference>
<sequence>MMEHGPYTLKREEPLIREPIRTLAKAIQYLAALAMLGAIVFAIYCQWFNGPQMSGSIWVLLVFSVIAAIAVITAAQALIDRPTRREKRLQRYTITSMHEPTATQDDPARYGEARRIWEQQQRYAAGDTRSQRQIVNDLQDNVNRVEALMRAADEAEANAKRLGQ</sequence>
<keyword evidence="1" id="KW-1133">Transmembrane helix</keyword>
<proteinExistence type="predicted"/>
<reference evidence="2 3" key="1">
    <citation type="submission" date="2018-12" db="EMBL/GenBank/DDBJ databases">
        <title>Unveiling genomic diversity among members of the Bifidobacterium pseudolongum species, a widely distributed gut commensal of the animal kingdom.</title>
        <authorList>
            <person name="Lugli G.A."/>
            <person name="Duranti S."/>
            <person name="Albert K."/>
            <person name="Mancabelli L."/>
            <person name="Napoli S."/>
            <person name="Viappiani A."/>
            <person name="Anzalone R."/>
            <person name="Longhi G."/>
            <person name="Milani C."/>
            <person name="Turroni F."/>
            <person name="Alessandri G."/>
            <person name="Sela D.A."/>
            <person name="Van Sinderen D."/>
            <person name="Ventura M."/>
        </authorList>
    </citation>
    <scope>NUCLEOTIDE SEQUENCE [LARGE SCALE GENOMIC DNA]</scope>
    <source>
        <strain evidence="2 3">2054B</strain>
    </source>
</reference>
<evidence type="ECO:0000313" key="3">
    <source>
        <dbReference type="Proteomes" id="UP000294221"/>
    </source>
</evidence>
<feature type="transmembrane region" description="Helical" evidence="1">
    <location>
        <begin position="56"/>
        <end position="79"/>
    </location>
</feature>
<keyword evidence="1" id="KW-0472">Membrane</keyword>
<evidence type="ECO:0000256" key="1">
    <source>
        <dbReference type="SAM" id="Phobius"/>
    </source>
</evidence>
<gene>
    <name evidence="2" type="ORF">PG2054B_1591</name>
</gene>
<keyword evidence="1" id="KW-0812">Transmembrane</keyword>
<protein>
    <submittedName>
        <fullName evidence="2">Uncharacterized protein</fullName>
    </submittedName>
</protein>